<protein>
    <submittedName>
        <fullName evidence="2">Uncharacterized protein</fullName>
    </submittedName>
</protein>
<keyword evidence="1" id="KW-1133">Transmembrane helix</keyword>
<proteinExistence type="predicted"/>
<keyword evidence="1" id="KW-0472">Membrane</keyword>
<accession>A0A0A9GWZ9</accession>
<feature type="transmembrane region" description="Helical" evidence="1">
    <location>
        <begin position="70"/>
        <end position="89"/>
    </location>
</feature>
<dbReference type="EMBL" id="GBRH01168834">
    <property type="protein sequence ID" value="JAE29062.1"/>
    <property type="molecule type" value="Transcribed_RNA"/>
</dbReference>
<dbReference type="AlphaFoldDB" id="A0A0A9GWZ9"/>
<evidence type="ECO:0000256" key="1">
    <source>
        <dbReference type="SAM" id="Phobius"/>
    </source>
</evidence>
<organism evidence="2">
    <name type="scientific">Arundo donax</name>
    <name type="common">Giant reed</name>
    <name type="synonym">Donax arundinaceus</name>
    <dbReference type="NCBI Taxonomy" id="35708"/>
    <lineage>
        <taxon>Eukaryota</taxon>
        <taxon>Viridiplantae</taxon>
        <taxon>Streptophyta</taxon>
        <taxon>Embryophyta</taxon>
        <taxon>Tracheophyta</taxon>
        <taxon>Spermatophyta</taxon>
        <taxon>Magnoliopsida</taxon>
        <taxon>Liliopsida</taxon>
        <taxon>Poales</taxon>
        <taxon>Poaceae</taxon>
        <taxon>PACMAD clade</taxon>
        <taxon>Arundinoideae</taxon>
        <taxon>Arundineae</taxon>
        <taxon>Arundo</taxon>
    </lineage>
</organism>
<reference evidence="2" key="2">
    <citation type="journal article" date="2015" name="Data Brief">
        <title>Shoot transcriptome of the giant reed, Arundo donax.</title>
        <authorList>
            <person name="Barrero R.A."/>
            <person name="Guerrero F.D."/>
            <person name="Moolhuijzen P."/>
            <person name="Goolsby J.A."/>
            <person name="Tidwell J."/>
            <person name="Bellgard S.E."/>
            <person name="Bellgard M.I."/>
        </authorList>
    </citation>
    <scope>NUCLEOTIDE SEQUENCE</scope>
    <source>
        <tissue evidence="2">Shoot tissue taken approximately 20 cm above the soil surface</tissue>
    </source>
</reference>
<sequence>MWIYDDLAGFVVLGYRHSQPFILCVDLCWYRHLLSVCVPSLLHWLRAEGLGAFNYPLSPPLILERSTGTALLAFPLFLLSFFLSFLSPFPSSDPFYLFIPLFLM</sequence>
<reference evidence="2" key="1">
    <citation type="submission" date="2014-09" db="EMBL/GenBank/DDBJ databases">
        <authorList>
            <person name="Magalhaes I.L.F."/>
            <person name="Oliveira U."/>
            <person name="Santos F.R."/>
            <person name="Vidigal T.H.D.A."/>
            <person name="Brescovit A.D."/>
            <person name="Santos A.J."/>
        </authorList>
    </citation>
    <scope>NUCLEOTIDE SEQUENCE</scope>
    <source>
        <tissue evidence="2">Shoot tissue taken approximately 20 cm above the soil surface</tissue>
    </source>
</reference>
<keyword evidence="1" id="KW-0812">Transmembrane</keyword>
<evidence type="ECO:0000313" key="2">
    <source>
        <dbReference type="EMBL" id="JAE29062.1"/>
    </source>
</evidence>
<name>A0A0A9GWZ9_ARUDO</name>